<name>A0A6N2Z019_9STRE</name>
<reference evidence="1" key="1">
    <citation type="submission" date="2019-11" db="EMBL/GenBank/DDBJ databases">
        <authorList>
            <person name="Feng L."/>
        </authorList>
    </citation>
    <scope>NUCLEOTIDE SEQUENCE</scope>
    <source>
        <strain evidence="1">SLutetiensisLFYP71</strain>
    </source>
</reference>
<proteinExistence type="predicted"/>
<evidence type="ECO:0000313" key="1">
    <source>
        <dbReference type="EMBL" id="VYT71200.1"/>
    </source>
</evidence>
<dbReference type="EMBL" id="CACRUI010000003">
    <property type="protein sequence ID" value="VYT71200.1"/>
    <property type="molecule type" value="Genomic_DNA"/>
</dbReference>
<dbReference type="RefSeq" id="WP_156672588.1">
    <property type="nucleotide sequence ID" value="NZ_CABHMN010000082.1"/>
</dbReference>
<dbReference type="AlphaFoldDB" id="A0A6N2Z019"/>
<protein>
    <submittedName>
        <fullName evidence="1">Uncharacterized protein</fullName>
    </submittedName>
</protein>
<organism evidence="1">
    <name type="scientific">Streptococcus lutetiensis</name>
    <dbReference type="NCBI Taxonomy" id="150055"/>
    <lineage>
        <taxon>Bacteria</taxon>
        <taxon>Bacillati</taxon>
        <taxon>Bacillota</taxon>
        <taxon>Bacilli</taxon>
        <taxon>Lactobacillales</taxon>
        <taxon>Streptococcaceae</taxon>
        <taxon>Streptococcus</taxon>
    </lineage>
</organism>
<gene>
    <name evidence="1" type="ORF">SLLFYP71_00498</name>
</gene>
<accession>A0A6N2Z019</accession>
<sequence length="50" mass="5871">MATKERITEFTEVSFTYLKEVIQESDKKDPETIKAVSELIKTVNDFIKIY</sequence>